<comment type="subcellular location">
    <subcellularLocation>
        <location evidence="1">Membrane</location>
        <topology evidence="1">Multi-pass membrane protein</topology>
    </subcellularLocation>
</comment>
<organism evidence="11 12">
    <name type="scientific">Parasynechococcus marenigrum (strain WH8102)</name>
    <dbReference type="NCBI Taxonomy" id="84588"/>
    <lineage>
        <taxon>Bacteria</taxon>
        <taxon>Bacillati</taxon>
        <taxon>Cyanobacteriota</taxon>
        <taxon>Cyanophyceae</taxon>
        <taxon>Synechococcales</taxon>
        <taxon>Prochlorococcaceae</taxon>
        <taxon>Parasynechococcus</taxon>
        <taxon>Parasynechococcus marenigrum</taxon>
    </lineage>
</organism>
<dbReference type="EMBL" id="BX569693">
    <property type="protein sequence ID" value="CAE08044.1"/>
    <property type="molecule type" value="Genomic_DNA"/>
</dbReference>
<dbReference type="RefSeq" id="WP_011128393.1">
    <property type="nucleotide sequence ID" value="NC_005070.1"/>
</dbReference>
<keyword evidence="6 9" id="KW-0472">Membrane</keyword>
<dbReference type="GO" id="GO:0016491">
    <property type="term" value="F:oxidoreductase activity"/>
    <property type="evidence" value="ECO:0007669"/>
    <property type="project" value="UniProtKB-KW"/>
</dbReference>
<keyword evidence="3 8" id="KW-0812">Transmembrane</keyword>
<dbReference type="InterPro" id="IPR023615">
    <property type="entry name" value="Cyt_c_Oxase_su1_BS"/>
</dbReference>
<comment type="function">
    <text evidence="7">Cytochrome c oxidase is the component of the respiratory chain that catalyzes the reduction of oxygen to water. Subunits 1-3 form the functional core of the enzyme complex. CO I is the catalytic subunit of the enzyme. Electrons originating in cytochrome c are transferred via the copper A center of subunit 2 and heme A of subunit 1 to the bimetallic center formed by heme A3 and copper B.</text>
</comment>
<feature type="transmembrane region" description="Helical" evidence="9">
    <location>
        <begin position="432"/>
        <end position="451"/>
    </location>
</feature>
<keyword evidence="5 9" id="KW-1133">Transmembrane helix</keyword>
<feature type="transmembrane region" description="Helical" evidence="9">
    <location>
        <begin position="255"/>
        <end position="278"/>
    </location>
</feature>
<evidence type="ECO:0000256" key="9">
    <source>
        <dbReference type="SAM" id="Phobius"/>
    </source>
</evidence>
<feature type="transmembrane region" description="Helical" evidence="9">
    <location>
        <begin position="471"/>
        <end position="493"/>
    </location>
</feature>
<accession>Q7U612</accession>
<dbReference type="STRING" id="84588.SYNW1529"/>
<sequence length="562" mass="62465">MTATNYDPRILKAPHPVPGAPDNWKRFFSFNTDAKVIGIQYIATSLFFLLVGGLLAMIVRGELITPPADLVDPTVYNGLYTMHGTVMLFLFLFPILNGFNNLLIPTMIGAPDMAFPKLNAAAFWLVPVFAVVLMGSFFAPGGPASSGWWSYPPMSLQNPLGHFINGEFLWILAVALSGISSIMGAVNFVTTIIRMRAPGMGFFKMPVFVWTAWAAQTIQLIGLPALTGGAVMLLFDLSFGTSFFRPEGGGDPVLFQHFFWFYSHPAVYVLVLPVFGIFSELFPVYARKPLFGYRFVAIASFGITFLSLIVWAHHMFYTGTPNWMRHIFMFTTMLIAVPTGVKVFAWLGTLWQGNLRLNTPMLFCLGGLFNFIFAGITGVMLATVPIDVHVGNTYFVVAHFHYVIFNTIGFGVFAGIYHWFPKFTGRMYYEGLGKVHFALTFIGATLNWLPLHWAGLLGMPRRVASYDPEFALWNVIASIGAFMLGVASIPFILNMVSSWARGPKAPANPWRAIGLEWLLPSPPPAENFEDDIPTVISEPYGYGLGHPLVEDEEFYVRRSQEA</sequence>
<gene>
    <name evidence="11" type="primary">coxA/ctaD</name>
    <name evidence="11" type="ordered locus">SYNW1529</name>
</gene>
<evidence type="ECO:0000256" key="1">
    <source>
        <dbReference type="ARBA" id="ARBA00004141"/>
    </source>
</evidence>
<evidence type="ECO:0000313" key="11">
    <source>
        <dbReference type="EMBL" id="CAE08044.1"/>
    </source>
</evidence>
<dbReference type="AlphaFoldDB" id="Q7U612"/>
<evidence type="ECO:0000259" key="10">
    <source>
        <dbReference type="PROSITE" id="PS50855"/>
    </source>
</evidence>
<evidence type="ECO:0000256" key="2">
    <source>
        <dbReference type="ARBA" id="ARBA00022660"/>
    </source>
</evidence>
<feature type="transmembrane region" description="Helical" evidence="9">
    <location>
        <begin position="207"/>
        <end position="235"/>
    </location>
</feature>
<keyword evidence="4 8" id="KW-0249">Electron transport</keyword>
<keyword evidence="11" id="KW-0560">Oxidoreductase</keyword>
<feature type="transmembrane region" description="Helical" evidence="9">
    <location>
        <begin position="168"/>
        <end position="195"/>
    </location>
</feature>
<dbReference type="PANTHER" id="PTHR10422">
    <property type="entry name" value="CYTOCHROME C OXIDASE SUBUNIT 1"/>
    <property type="match status" value="1"/>
</dbReference>
<dbReference type="GO" id="GO:0020037">
    <property type="term" value="F:heme binding"/>
    <property type="evidence" value="ECO:0007669"/>
    <property type="project" value="InterPro"/>
</dbReference>
<keyword evidence="8" id="KW-0813">Transport</keyword>
<dbReference type="PROSITE" id="PS50855">
    <property type="entry name" value="COX1"/>
    <property type="match status" value="1"/>
</dbReference>
<dbReference type="GO" id="GO:0015990">
    <property type="term" value="P:electron transport coupled proton transport"/>
    <property type="evidence" value="ECO:0007669"/>
    <property type="project" value="TreeGrafter"/>
</dbReference>
<dbReference type="HOGENOM" id="CLU_011899_7_3_3"/>
<comment type="similarity">
    <text evidence="8">Belongs to the heme-copper respiratory oxidase family.</text>
</comment>
<keyword evidence="2 8" id="KW-0679">Respiratory chain</keyword>
<dbReference type="EC" id="1.9.3.1" evidence="11"/>
<dbReference type="KEGG" id="syw:SYNW1529"/>
<feature type="transmembrane region" description="Helical" evidence="9">
    <location>
        <begin position="327"/>
        <end position="350"/>
    </location>
</feature>
<dbReference type="InterPro" id="IPR000883">
    <property type="entry name" value="Cyt_C_Oxase_1"/>
</dbReference>
<dbReference type="GO" id="GO:0009060">
    <property type="term" value="P:aerobic respiration"/>
    <property type="evidence" value="ECO:0007669"/>
    <property type="project" value="InterPro"/>
</dbReference>
<dbReference type="BioCyc" id="MetaCyc:TX72_RS07685-MONOMER"/>
<dbReference type="eggNOG" id="COG0843">
    <property type="taxonomic scope" value="Bacteria"/>
</dbReference>
<evidence type="ECO:0000256" key="7">
    <source>
        <dbReference type="ARBA" id="ARBA00025218"/>
    </source>
</evidence>
<keyword evidence="8" id="KW-0408">Iron</keyword>
<dbReference type="PRINTS" id="PR01165">
    <property type="entry name" value="CYCOXIDASEI"/>
</dbReference>
<dbReference type="InterPro" id="IPR036927">
    <property type="entry name" value="Cyt_c_oxase-like_su1_sf"/>
</dbReference>
<evidence type="ECO:0000256" key="8">
    <source>
        <dbReference type="RuleBase" id="RU000370"/>
    </source>
</evidence>
<feature type="transmembrane region" description="Helical" evidence="9">
    <location>
        <begin position="398"/>
        <end position="420"/>
    </location>
</feature>
<dbReference type="GO" id="GO:0004129">
    <property type="term" value="F:cytochrome-c oxidase activity"/>
    <property type="evidence" value="ECO:0007669"/>
    <property type="project" value="InterPro"/>
</dbReference>
<evidence type="ECO:0000256" key="5">
    <source>
        <dbReference type="ARBA" id="ARBA00022989"/>
    </source>
</evidence>
<keyword evidence="8" id="KW-0349">Heme</keyword>
<dbReference type="SUPFAM" id="SSF81442">
    <property type="entry name" value="Cytochrome c oxidase subunit I-like"/>
    <property type="match status" value="1"/>
</dbReference>
<feature type="transmembrane region" description="Helical" evidence="9">
    <location>
        <begin position="362"/>
        <end position="386"/>
    </location>
</feature>
<feature type="transmembrane region" description="Helical" evidence="9">
    <location>
        <begin position="36"/>
        <end position="59"/>
    </location>
</feature>
<feature type="domain" description="Cytochrome oxidase subunit I profile" evidence="10">
    <location>
        <begin position="24"/>
        <end position="536"/>
    </location>
</feature>
<reference evidence="11 12" key="1">
    <citation type="journal article" date="2003" name="Nature">
        <title>The genome of a motile marine Synechococcus.</title>
        <authorList>
            <person name="Palenik B."/>
            <person name="Brahamsha B."/>
            <person name="Larimer F."/>
            <person name="Land M."/>
            <person name="Hauser L."/>
            <person name="Chain P."/>
            <person name="Lamerdin J."/>
            <person name="Regala W."/>
            <person name="Allen E.A."/>
            <person name="McCarren J."/>
            <person name="Paulsen I."/>
            <person name="Dufresne A."/>
            <person name="Partensky F."/>
            <person name="Webb E."/>
            <person name="Waterbury J."/>
        </authorList>
    </citation>
    <scope>NUCLEOTIDE SEQUENCE [LARGE SCALE GENOMIC DNA]</scope>
    <source>
        <strain evidence="11 12">WH8102</strain>
    </source>
</reference>
<dbReference type="PANTHER" id="PTHR10422:SF18">
    <property type="entry name" value="CYTOCHROME C OXIDASE SUBUNIT 1"/>
    <property type="match status" value="1"/>
</dbReference>
<proteinExistence type="inferred from homology"/>
<protein>
    <submittedName>
        <fullName evidence="11">Cytochrome c oxidase subunit I</fullName>
        <ecNumber evidence="11">1.9.3.1</ecNumber>
    </submittedName>
</protein>
<name>Q7U612_PARMW</name>
<evidence type="ECO:0000256" key="6">
    <source>
        <dbReference type="ARBA" id="ARBA00023136"/>
    </source>
</evidence>
<dbReference type="PROSITE" id="PS00077">
    <property type="entry name" value="COX1_CUB"/>
    <property type="match status" value="1"/>
</dbReference>
<dbReference type="GO" id="GO:0016020">
    <property type="term" value="C:membrane"/>
    <property type="evidence" value="ECO:0007669"/>
    <property type="project" value="UniProtKB-SubCell"/>
</dbReference>
<dbReference type="Proteomes" id="UP000001422">
    <property type="component" value="Chromosome"/>
</dbReference>
<feature type="transmembrane region" description="Helical" evidence="9">
    <location>
        <begin position="290"/>
        <end position="312"/>
    </location>
</feature>
<dbReference type="InterPro" id="IPR023616">
    <property type="entry name" value="Cyt_c_oxase-like_su1_dom"/>
</dbReference>
<dbReference type="Pfam" id="PF00115">
    <property type="entry name" value="COX1"/>
    <property type="match status" value="1"/>
</dbReference>
<dbReference type="GO" id="GO:0022904">
    <property type="term" value="P:respiratory electron transport chain"/>
    <property type="evidence" value="ECO:0007669"/>
    <property type="project" value="TreeGrafter"/>
</dbReference>
<evidence type="ECO:0000313" key="12">
    <source>
        <dbReference type="Proteomes" id="UP000001422"/>
    </source>
</evidence>
<keyword evidence="8" id="KW-0479">Metal-binding</keyword>
<evidence type="ECO:0000256" key="3">
    <source>
        <dbReference type="ARBA" id="ARBA00022692"/>
    </source>
</evidence>
<feature type="transmembrane region" description="Helical" evidence="9">
    <location>
        <begin position="120"/>
        <end position="139"/>
    </location>
</feature>
<keyword evidence="12" id="KW-1185">Reference proteome</keyword>
<dbReference type="Gene3D" id="1.20.210.10">
    <property type="entry name" value="Cytochrome c oxidase-like, subunit I domain"/>
    <property type="match status" value="1"/>
</dbReference>
<evidence type="ECO:0000256" key="4">
    <source>
        <dbReference type="ARBA" id="ARBA00022982"/>
    </source>
</evidence>
<feature type="transmembrane region" description="Helical" evidence="9">
    <location>
        <begin position="79"/>
        <end position="99"/>
    </location>
</feature>